<dbReference type="InterPro" id="IPR006047">
    <property type="entry name" value="GH13_cat_dom"/>
</dbReference>
<evidence type="ECO:0000256" key="2">
    <source>
        <dbReference type="ARBA" id="ARBA00022946"/>
    </source>
</evidence>
<keyword evidence="4" id="KW-0378">Hydrolase</keyword>
<dbReference type="InterPro" id="IPR013780">
    <property type="entry name" value="Glyco_hydro_b"/>
</dbReference>
<dbReference type="GO" id="GO:0016798">
    <property type="term" value="F:hydrolase activity, acting on glycosyl bonds"/>
    <property type="evidence" value="ECO:0007669"/>
    <property type="project" value="UniProtKB-KW"/>
</dbReference>
<reference evidence="4 5" key="1">
    <citation type="submission" date="2019-02" db="EMBL/GenBank/DDBJ databases">
        <title>Deep-cultivation of Planctomycetes and their phenomic and genomic characterization uncovers novel biology.</title>
        <authorList>
            <person name="Wiegand S."/>
            <person name="Jogler M."/>
            <person name="Boedeker C."/>
            <person name="Pinto D."/>
            <person name="Vollmers J."/>
            <person name="Rivas-Marin E."/>
            <person name="Kohn T."/>
            <person name="Peeters S.H."/>
            <person name="Heuer A."/>
            <person name="Rast P."/>
            <person name="Oberbeckmann S."/>
            <person name="Bunk B."/>
            <person name="Jeske O."/>
            <person name="Meyerdierks A."/>
            <person name="Storesund J.E."/>
            <person name="Kallscheuer N."/>
            <person name="Luecker S."/>
            <person name="Lage O.M."/>
            <person name="Pohl T."/>
            <person name="Merkel B.J."/>
            <person name="Hornburger P."/>
            <person name="Mueller R.-W."/>
            <person name="Bruemmer F."/>
            <person name="Labrenz M."/>
            <person name="Spormann A.M."/>
            <person name="Op den Camp H."/>
            <person name="Overmann J."/>
            <person name="Amann R."/>
            <person name="Jetten M.S.M."/>
            <person name="Mascher T."/>
            <person name="Medema M.H."/>
            <person name="Devos D.P."/>
            <person name="Kaster A.-K."/>
            <person name="Ovreas L."/>
            <person name="Rohde M."/>
            <person name="Galperin M.Y."/>
            <person name="Jogler C."/>
        </authorList>
    </citation>
    <scope>NUCLEOTIDE SEQUENCE [LARGE SCALE GENOMIC DNA]</scope>
    <source>
        <strain evidence="4 5">TBK1r</strain>
    </source>
</reference>
<dbReference type="EC" id="3.2.1.-" evidence="4"/>
<dbReference type="SUPFAM" id="SSF81296">
    <property type="entry name" value="E set domains"/>
    <property type="match status" value="1"/>
</dbReference>
<dbReference type="InterPro" id="IPR014756">
    <property type="entry name" value="Ig_E-set"/>
</dbReference>
<dbReference type="Pfam" id="PF00128">
    <property type="entry name" value="Alpha-amylase"/>
    <property type="match status" value="1"/>
</dbReference>
<dbReference type="Pfam" id="PF21156">
    <property type="entry name" value="ISOA1-3_C"/>
    <property type="match status" value="1"/>
</dbReference>
<dbReference type="Pfam" id="PF02922">
    <property type="entry name" value="CBM_48"/>
    <property type="match status" value="1"/>
</dbReference>
<dbReference type="InterPro" id="IPR004193">
    <property type="entry name" value="Glyco_hydro_13_N"/>
</dbReference>
<evidence type="ECO:0000313" key="4">
    <source>
        <dbReference type="EMBL" id="QDV81691.1"/>
    </source>
</evidence>
<dbReference type="InterPro" id="IPR013783">
    <property type="entry name" value="Ig-like_fold"/>
</dbReference>
<organism evidence="4 5">
    <name type="scientific">Stieleria magnilauensis</name>
    <dbReference type="NCBI Taxonomy" id="2527963"/>
    <lineage>
        <taxon>Bacteria</taxon>
        <taxon>Pseudomonadati</taxon>
        <taxon>Planctomycetota</taxon>
        <taxon>Planctomycetia</taxon>
        <taxon>Pirellulales</taxon>
        <taxon>Pirellulaceae</taxon>
        <taxon>Stieleria</taxon>
    </lineage>
</organism>
<evidence type="ECO:0000259" key="3">
    <source>
        <dbReference type="SMART" id="SM00642"/>
    </source>
</evidence>
<keyword evidence="2" id="KW-0809">Transit peptide</keyword>
<dbReference type="SUPFAM" id="SSF51011">
    <property type="entry name" value="Glycosyl hydrolase domain"/>
    <property type="match status" value="1"/>
</dbReference>
<accession>A0ABX5XM19</accession>
<dbReference type="Gene3D" id="2.60.40.10">
    <property type="entry name" value="Immunoglobulins"/>
    <property type="match status" value="1"/>
</dbReference>
<dbReference type="PANTHER" id="PTHR43002">
    <property type="entry name" value="GLYCOGEN DEBRANCHING ENZYME"/>
    <property type="match status" value="1"/>
</dbReference>
<dbReference type="InterPro" id="IPR048650">
    <property type="entry name" value="ISOA1-3-like_C"/>
</dbReference>
<keyword evidence="4" id="KW-0326">Glycosidase</keyword>
<dbReference type="InterPro" id="IPR044505">
    <property type="entry name" value="GlgX_Isoamylase_N_E_set"/>
</dbReference>
<dbReference type="Proteomes" id="UP000318081">
    <property type="component" value="Chromosome"/>
</dbReference>
<keyword evidence="5" id="KW-1185">Reference proteome</keyword>
<dbReference type="Gene3D" id="2.60.40.1180">
    <property type="entry name" value="Golgi alpha-mannosidase II"/>
    <property type="match status" value="1"/>
</dbReference>
<dbReference type="EMBL" id="CP036432">
    <property type="protein sequence ID" value="QDV81691.1"/>
    <property type="molecule type" value="Genomic_DNA"/>
</dbReference>
<comment type="similarity">
    <text evidence="1">Belongs to the glycosyl hydrolase 13 family.</text>
</comment>
<protein>
    <submittedName>
        <fullName evidence="4">Glycogen debranching enzyme</fullName>
        <ecNumber evidence="4">3.2.1.-</ecNumber>
    </submittedName>
</protein>
<dbReference type="CDD" id="cd02856">
    <property type="entry name" value="E_set_GDE_Isoamylase_N"/>
    <property type="match status" value="1"/>
</dbReference>
<feature type="domain" description="Glycosyl hydrolase family 13 catalytic" evidence="3">
    <location>
        <begin position="178"/>
        <end position="585"/>
    </location>
</feature>
<dbReference type="InterPro" id="IPR017853">
    <property type="entry name" value="GH"/>
</dbReference>
<dbReference type="SMART" id="SM00642">
    <property type="entry name" value="Aamy"/>
    <property type="match status" value="1"/>
</dbReference>
<dbReference type="SUPFAM" id="SSF51445">
    <property type="entry name" value="(Trans)glycosidases"/>
    <property type="match status" value="1"/>
</dbReference>
<proteinExistence type="inferred from homology"/>
<gene>
    <name evidence="4" type="primary">glgX_1</name>
    <name evidence="4" type="ORF">TBK1r_06110</name>
</gene>
<name>A0ABX5XM19_9BACT</name>
<evidence type="ECO:0000256" key="1">
    <source>
        <dbReference type="ARBA" id="ARBA00008061"/>
    </source>
</evidence>
<sequence length="717" mass="82018">MAVGAIGNTTVTTSWYSREGSPNPLGVVWLKEERAFNFALYSNHATGVSLLFFKADQLAQPCRRIDLDYLVNKSGRIWHCRVPESDLAGAVYYGYQVQGPHDGRKYDLHAFDEQKLLIDPYATEIYFPETFDRLAAIRPGSNVGKAPLGVLPSVKEPEAYPWKSDRVRFHEHDLVIYELHVRGFTRNRNSGVDASRRGSYLGAIDKIPYLLELGITAVELMPVFQFDPQEDNYWGYMPLNFFAPHSQYASQQRNAAREFRQMVSAFHQAGIEVILDVVFNHTTEGDEHGPCYSFKGIDNSSYYITSGDPEHPFANFSGTGNTLHTKNRHCVRMILDSMRSWVNQYHVDGFRFDLASVFNRRGDGSVSSSQSRLVAAIRADPVLGKVRLIAEPWDAAGLNQLGRGFPGKRWFQWNGLFRDDVRRFVKGDPGLLPNMIRRLYGSDDLFPDSLHEACHPYQSVNYVNSHDGFTLYDQVSYNQRHNWINGEQNRDGHRENNSWNCGVEGDAGATDEIMKLRVQQAKNFCCLLMLSNGTPMFRAGDEFLQTQHGNNNPFNQDNQFSWLDWDRLKEHASFHRFFRLMIAFRKSHPTIARSRFWRDDVRWYGTGPDVDWSSESRQFAYYLRGESQYDVDLYVMVNVDWHPHTFSIQDYDASDWEIAVDTAAQSPDDIHEAGHGPHVRSSQFRVAARSVVVLVSCPPARRDKAEPVPEGPPLKPR</sequence>
<dbReference type="Gene3D" id="3.20.20.80">
    <property type="entry name" value="Glycosidases"/>
    <property type="match status" value="1"/>
</dbReference>
<evidence type="ECO:0000313" key="5">
    <source>
        <dbReference type="Proteomes" id="UP000318081"/>
    </source>
</evidence>
<dbReference type="CDD" id="cd11326">
    <property type="entry name" value="AmyAc_Glg_debranch"/>
    <property type="match status" value="1"/>
</dbReference>